<dbReference type="InterPro" id="IPR011992">
    <property type="entry name" value="EF-hand-dom_pair"/>
</dbReference>
<feature type="compositionally biased region" description="Polar residues" evidence="1">
    <location>
        <begin position="338"/>
        <end position="349"/>
    </location>
</feature>
<feature type="compositionally biased region" description="Low complexity" evidence="1">
    <location>
        <begin position="59"/>
        <end position="74"/>
    </location>
</feature>
<feature type="domain" description="EH" evidence="2">
    <location>
        <begin position="481"/>
        <end position="593"/>
    </location>
</feature>
<feature type="compositionally biased region" description="Low complexity" evidence="1">
    <location>
        <begin position="1"/>
        <end position="18"/>
    </location>
</feature>
<dbReference type="STRING" id="50376.A0A517LKM2"/>
<accession>A0A517LKM2</accession>
<feature type="region of interest" description="Disordered" evidence="1">
    <location>
        <begin position="93"/>
        <end position="202"/>
    </location>
</feature>
<keyword evidence="4" id="KW-1185">Reference proteome</keyword>
<dbReference type="SUPFAM" id="SSF47473">
    <property type="entry name" value="EF-hand"/>
    <property type="match status" value="1"/>
</dbReference>
<dbReference type="Proteomes" id="UP000316270">
    <property type="component" value="Chromosome 14"/>
</dbReference>
<reference evidence="3 4" key="1">
    <citation type="submission" date="2019-07" db="EMBL/GenBank/DDBJ databases">
        <title>Finished genome of Venturia effusa.</title>
        <authorList>
            <person name="Young C.A."/>
            <person name="Cox M.P."/>
            <person name="Ganley A.R.D."/>
            <person name="David W.J."/>
        </authorList>
    </citation>
    <scope>NUCLEOTIDE SEQUENCE [LARGE SCALE GENOMIC DNA]</scope>
    <source>
        <strain evidence="4">albino</strain>
    </source>
</reference>
<protein>
    <recommendedName>
        <fullName evidence="2">EH domain-containing protein</fullName>
    </recommendedName>
</protein>
<feature type="region of interest" description="Disordered" evidence="1">
    <location>
        <begin position="1"/>
        <end position="74"/>
    </location>
</feature>
<evidence type="ECO:0000313" key="3">
    <source>
        <dbReference type="EMBL" id="QDS76190.1"/>
    </source>
</evidence>
<organism evidence="3 4">
    <name type="scientific">Venturia effusa</name>
    <dbReference type="NCBI Taxonomy" id="50376"/>
    <lineage>
        <taxon>Eukaryota</taxon>
        <taxon>Fungi</taxon>
        <taxon>Dikarya</taxon>
        <taxon>Ascomycota</taxon>
        <taxon>Pezizomycotina</taxon>
        <taxon>Dothideomycetes</taxon>
        <taxon>Pleosporomycetidae</taxon>
        <taxon>Venturiales</taxon>
        <taxon>Venturiaceae</taxon>
        <taxon>Venturia</taxon>
    </lineage>
</organism>
<evidence type="ECO:0000256" key="1">
    <source>
        <dbReference type="SAM" id="MobiDB-lite"/>
    </source>
</evidence>
<evidence type="ECO:0000313" key="4">
    <source>
        <dbReference type="Proteomes" id="UP000316270"/>
    </source>
</evidence>
<evidence type="ECO:0000259" key="2">
    <source>
        <dbReference type="SMART" id="SM00027"/>
    </source>
</evidence>
<feature type="region of interest" description="Disordered" evidence="1">
    <location>
        <begin position="283"/>
        <end position="368"/>
    </location>
</feature>
<dbReference type="EMBL" id="CP042198">
    <property type="protein sequence ID" value="QDS76190.1"/>
    <property type="molecule type" value="Genomic_DNA"/>
</dbReference>
<name>A0A517LKM2_9PEZI</name>
<gene>
    <name evidence="3" type="ORF">FKW77_008179</name>
</gene>
<feature type="compositionally biased region" description="Polar residues" evidence="1">
    <location>
        <begin position="284"/>
        <end position="301"/>
    </location>
</feature>
<feature type="region of interest" description="Disordered" evidence="1">
    <location>
        <begin position="397"/>
        <end position="453"/>
    </location>
</feature>
<dbReference type="OrthoDB" id="10045710at2759"/>
<dbReference type="SMART" id="SM00027">
    <property type="entry name" value="EH"/>
    <property type="match status" value="1"/>
</dbReference>
<dbReference type="InterPro" id="IPR000261">
    <property type="entry name" value="EH_dom"/>
</dbReference>
<dbReference type="AlphaFoldDB" id="A0A517LKM2"/>
<feature type="compositionally biased region" description="Polar residues" evidence="1">
    <location>
        <begin position="115"/>
        <end position="137"/>
    </location>
</feature>
<sequence length="603" mass="65803">MTKASSTPSNKPSRSSTPHNVPNAALIASSRAFAKTSPKTPLAARSYSSPDGALSATKSVNSASSTRRSSITSGTTTLVDERDLDWELTLSERRAIANPHFPGRPKPAPRKDSGSGHSSLSANNPTASSLALTTRSRFPSPLRSVDNSEATFEEDKYTEVWDPATRTLRKTVKPVQMAEGIQPRRRRSPDLDGSTDGTPIAPTTSLVKLFEQQNLTGGMKPGIARKPSVVKGLPPPIVSPKPQRIQSYHTISPELDRPILKPSPKRVSTITIDPVKAIGEETGSRTTLTRSMSIPSKNTIASDRPALPPPRRPRTKNPDYKDIVSSTIDSSPVPKSRTPATQHLQNRGGNSMRDDLPMNSKRPAPAPYKDSYIKTISPHITGDSLANAMVGANLAIRHSPPRHTPLSKTPPPIPAPRRKKEHDHHLGGVFHRPRSLSPPKKQPMTAKTLRKDKTGDSAIEIKHHMFRHPNKHHEATRERWQDKVDEAALKRYEGVWASNRGIYIQDPAATEEVAGIVVRDIWSRSGLPLQKLAQIWVLVGGGGTGSVSMGMGLPRASLTKEQFVVGMYFIDRVLKGRNLPQVVGESVWDSVRPGGLSVAFRKK</sequence>
<proteinExistence type="predicted"/>
<dbReference type="Gene3D" id="1.10.238.10">
    <property type="entry name" value="EF-hand"/>
    <property type="match status" value="1"/>
</dbReference>